<name>A0A5B7GE98_PORTR</name>
<evidence type="ECO:0000313" key="2">
    <source>
        <dbReference type="EMBL" id="MPC58640.1"/>
    </source>
</evidence>
<dbReference type="Proteomes" id="UP000324222">
    <property type="component" value="Unassembled WGS sequence"/>
</dbReference>
<keyword evidence="3" id="KW-1185">Reference proteome</keyword>
<feature type="transmembrane region" description="Helical" evidence="1">
    <location>
        <begin position="24"/>
        <end position="45"/>
    </location>
</feature>
<proteinExistence type="predicted"/>
<comment type="caution">
    <text evidence="2">The sequence shown here is derived from an EMBL/GenBank/DDBJ whole genome shotgun (WGS) entry which is preliminary data.</text>
</comment>
<dbReference type="EMBL" id="VSRR010015866">
    <property type="protein sequence ID" value="MPC58640.1"/>
    <property type="molecule type" value="Genomic_DNA"/>
</dbReference>
<organism evidence="2 3">
    <name type="scientific">Portunus trituberculatus</name>
    <name type="common">Swimming crab</name>
    <name type="synonym">Neptunus trituberculatus</name>
    <dbReference type="NCBI Taxonomy" id="210409"/>
    <lineage>
        <taxon>Eukaryota</taxon>
        <taxon>Metazoa</taxon>
        <taxon>Ecdysozoa</taxon>
        <taxon>Arthropoda</taxon>
        <taxon>Crustacea</taxon>
        <taxon>Multicrustacea</taxon>
        <taxon>Malacostraca</taxon>
        <taxon>Eumalacostraca</taxon>
        <taxon>Eucarida</taxon>
        <taxon>Decapoda</taxon>
        <taxon>Pleocyemata</taxon>
        <taxon>Brachyura</taxon>
        <taxon>Eubrachyura</taxon>
        <taxon>Portunoidea</taxon>
        <taxon>Portunidae</taxon>
        <taxon>Portuninae</taxon>
        <taxon>Portunus</taxon>
    </lineage>
</organism>
<keyword evidence="1" id="KW-1133">Transmembrane helix</keyword>
<protein>
    <submittedName>
        <fullName evidence="2">Uncharacterized protein</fullName>
    </submittedName>
</protein>
<sequence>MFISCILILLSVIFISLLFEFLPSFFFCLFSMLVCISSLHCYIYVEIFHIFPVLSFCS</sequence>
<keyword evidence="1" id="KW-0812">Transmembrane</keyword>
<gene>
    <name evidence="2" type="ORF">E2C01_052647</name>
</gene>
<keyword evidence="1" id="KW-0472">Membrane</keyword>
<reference evidence="2 3" key="1">
    <citation type="submission" date="2019-05" db="EMBL/GenBank/DDBJ databases">
        <title>Another draft genome of Portunus trituberculatus and its Hox gene families provides insights of decapod evolution.</title>
        <authorList>
            <person name="Jeong J.-H."/>
            <person name="Song I."/>
            <person name="Kim S."/>
            <person name="Choi T."/>
            <person name="Kim D."/>
            <person name="Ryu S."/>
            <person name="Kim W."/>
        </authorList>
    </citation>
    <scope>NUCLEOTIDE SEQUENCE [LARGE SCALE GENOMIC DNA]</scope>
    <source>
        <tissue evidence="2">Muscle</tissue>
    </source>
</reference>
<evidence type="ECO:0000313" key="3">
    <source>
        <dbReference type="Proteomes" id="UP000324222"/>
    </source>
</evidence>
<dbReference type="AlphaFoldDB" id="A0A5B7GE98"/>
<evidence type="ECO:0000256" key="1">
    <source>
        <dbReference type="SAM" id="Phobius"/>
    </source>
</evidence>
<accession>A0A5B7GE98</accession>